<evidence type="ECO:0008006" key="5">
    <source>
        <dbReference type="Google" id="ProtNLM"/>
    </source>
</evidence>
<proteinExistence type="predicted"/>
<comment type="caution">
    <text evidence="3">The sequence shown here is derived from an EMBL/GenBank/DDBJ whole genome shotgun (WGS) entry which is preliminary data.</text>
</comment>
<feature type="compositionally biased region" description="Low complexity" evidence="1">
    <location>
        <begin position="28"/>
        <end position="55"/>
    </location>
</feature>
<keyword evidence="2" id="KW-0732">Signal</keyword>
<evidence type="ECO:0000256" key="2">
    <source>
        <dbReference type="SAM" id="SignalP"/>
    </source>
</evidence>
<feature type="chain" id="PRO_5030821271" description="Lipoprotein" evidence="2">
    <location>
        <begin position="27"/>
        <end position="151"/>
    </location>
</feature>
<name>A0A7X0RIF9_9ACTN</name>
<dbReference type="AlphaFoldDB" id="A0A7X0RIF9"/>
<protein>
    <recommendedName>
        <fullName evidence="5">Lipoprotein</fullName>
    </recommendedName>
</protein>
<keyword evidence="4" id="KW-1185">Reference proteome</keyword>
<feature type="region of interest" description="Disordered" evidence="1">
    <location>
        <begin position="28"/>
        <end position="60"/>
    </location>
</feature>
<gene>
    <name evidence="3" type="ORF">H5V45_16325</name>
</gene>
<dbReference type="RefSeq" id="WP_185253905.1">
    <property type="nucleotide sequence ID" value="NZ_JACKXE010000001.1"/>
</dbReference>
<dbReference type="EMBL" id="JACKXE010000001">
    <property type="protein sequence ID" value="MBB6628896.1"/>
    <property type="molecule type" value="Genomic_DNA"/>
</dbReference>
<feature type="signal peptide" evidence="2">
    <location>
        <begin position="1"/>
        <end position="26"/>
    </location>
</feature>
<evidence type="ECO:0000313" key="3">
    <source>
        <dbReference type="EMBL" id="MBB6628896.1"/>
    </source>
</evidence>
<evidence type="ECO:0000313" key="4">
    <source>
        <dbReference type="Proteomes" id="UP000523955"/>
    </source>
</evidence>
<sequence length="151" mass="15426">MDLLTLRGIAAGAAGLVVLASVSGCASEPETSAPPAAGRPTGSTGSAGTPAAGPRLEPLRPDEVVVVRRSGTGHGRTDGVTGDLVILYAVCGSRGPIRVRTSLPRVAPLSVPCDGVVSRAQVYTEPGTRFRAVVDAPDATSWQLLVTRRDE</sequence>
<dbReference type="PROSITE" id="PS51257">
    <property type="entry name" value="PROKAR_LIPOPROTEIN"/>
    <property type="match status" value="1"/>
</dbReference>
<dbReference type="Proteomes" id="UP000523955">
    <property type="component" value="Unassembled WGS sequence"/>
</dbReference>
<accession>A0A7X0RIF9</accession>
<organism evidence="3 4">
    <name type="scientific">Nocardioides luti</name>
    <dbReference type="NCBI Taxonomy" id="2761101"/>
    <lineage>
        <taxon>Bacteria</taxon>
        <taxon>Bacillati</taxon>
        <taxon>Actinomycetota</taxon>
        <taxon>Actinomycetes</taxon>
        <taxon>Propionibacteriales</taxon>
        <taxon>Nocardioidaceae</taxon>
        <taxon>Nocardioides</taxon>
    </lineage>
</organism>
<evidence type="ECO:0000256" key="1">
    <source>
        <dbReference type="SAM" id="MobiDB-lite"/>
    </source>
</evidence>
<reference evidence="3 4" key="1">
    <citation type="submission" date="2020-08" db="EMBL/GenBank/DDBJ databases">
        <authorList>
            <person name="Seo M.-J."/>
        </authorList>
    </citation>
    <scope>NUCLEOTIDE SEQUENCE [LARGE SCALE GENOMIC DNA]</scope>
    <source>
        <strain evidence="3 4">KIGAM211</strain>
    </source>
</reference>